<protein>
    <recommendedName>
        <fullName evidence="5">Transmembrane protein</fullName>
    </recommendedName>
</protein>
<dbReference type="HOGENOM" id="CLU_872877_0_0_1"/>
<name>B8C4M7_THAPS</name>
<feature type="region of interest" description="Disordered" evidence="1">
    <location>
        <begin position="1"/>
        <end position="23"/>
    </location>
</feature>
<dbReference type="InParanoid" id="B8C4M7"/>
<keyword evidence="2" id="KW-0812">Transmembrane</keyword>
<keyword evidence="2" id="KW-1133">Transmembrane helix</keyword>
<dbReference type="GeneID" id="7444617"/>
<organism evidence="3 4">
    <name type="scientific">Thalassiosira pseudonana</name>
    <name type="common">Marine diatom</name>
    <name type="synonym">Cyclotella nana</name>
    <dbReference type="NCBI Taxonomy" id="35128"/>
    <lineage>
        <taxon>Eukaryota</taxon>
        <taxon>Sar</taxon>
        <taxon>Stramenopiles</taxon>
        <taxon>Ochrophyta</taxon>
        <taxon>Bacillariophyta</taxon>
        <taxon>Coscinodiscophyceae</taxon>
        <taxon>Thalassiosirophycidae</taxon>
        <taxon>Thalassiosirales</taxon>
        <taxon>Thalassiosiraceae</taxon>
        <taxon>Thalassiosira</taxon>
    </lineage>
</organism>
<dbReference type="OMA" id="QWRAYSH"/>
<evidence type="ECO:0000313" key="4">
    <source>
        <dbReference type="Proteomes" id="UP000001449"/>
    </source>
</evidence>
<dbReference type="Proteomes" id="UP000001449">
    <property type="component" value="Chromosome 6"/>
</dbReference>
<dbReference type="AlphaFoldDB" id="B8C4M7"/>
<evidence type="ECO:0000256" key="2">
    <source>
        <dbReference type="SAM" id="Phobius"/>
    </source>
</evidence>
<keyword evidence="2" id="KW-0472">Membrane</keyword>
<dbReference type="PaxDb" id="35128-Thaps23304"/>
<accession>B8C4M7</accession>
<feature type="transmembrane region" description="Helical" evidence="2">
    <location>
        <begin position="141"/>
        <end position="159"/>
    </location>
</feature>
<evidence type="ECO:0008006" key="5">
    <source>
        <dbReference type="Google" id="ProtNLM"/>
    </source>
</evidence>
<dbReference type="EMBL" id="CM000643">
    <property type="protein sequence ID" value="EED91351.1"/>
    <property type="molecule type" value="Genomic_DNA"/>
</dbReference>
<evidence type="ECO:0000256" key="1">
    <source>
        <dbReference type="SAM" id="MobiDB-lite"/>
    </source>
</evidence>
<dbReference type="eggNOG" id="ENOG502QZ9S">
    <property type="taxonomic scope" value="Eukaryota"/>
</dbReference>
<dbReference type="KEGG" id="tps:THAPSDRAFT_23304"/>
<reference evidence="3 4" key="2">
    <citation type="journal article" date="2008" name="Nature">
        <title>The Phaeodactylum genome reveals the evolutionary history of diatom genomes.</title>
        <authorList>
            <person name="Bowler C."/>
            <person name="Allen A.E."/>
            <person name="Badger J.H."/>
            <person name="Grimwood J."/>
            <person name="Jabbari K."/>
            <person name="Kuo A."/>
            <person name="Maheswari U."/>
            <person name="Martens C."/>
            <person name="Maumus F."/>
            <person name="Otillar R.P."/>
            <person name="Rayko E."/>
            <person name="Salamov A."/>
            <person name="Vandepoele K."/>
            <person name="Beszteri B."/>
            <person name="Gruber A."/>
            <person name="Heijde M."/>
            <person name="Katinka M."/>
            <person name="Mock T."/>
            <person name="Valentin K."/>
            <person name="Verret F."/>
            <person name="Berges J.A."/>
            <person name="Brownlee C."/>
            <person name="Cadoret J.P."/>
            <person name="Chiovitti A."/>
            <person name="Choi C.J."/>
            <person name="Coesel S."/>
            <person name="De Martino A."/>
            <person name="Detter J.C."/>
            <person name="Durkin C."/>
            <person name="Falciatore A."/>
            <person name="Fournet J."/>
            <person name="Haruta M."/>
            <person name="Huysman M.J."/>
            <person name="Jenkins B.D."/>
            <person name="Jiroutova K."/>
            <person name="Jorgensen R.E."/>
            <person name="Joubert Y."/>
            <person name="Kaplan A."/>
            <person name="Kroger N."/>
            <person name="Kroth P.G."/>
            <person name="La Roche J."/>
            <person name="Lindquist E."/>
            <person name="Lommer M."/>
            <person name="Martin-Jezequel V."/>
            <person name="Lopez P.J."/>
            <person name="Lucas S."/>
            <person name="Mangogna M."/>
            <person name="McGinnis K."/>
            <person name="Medlin L.K."/>
            <person name="Montsant A."/>
            <person name="Oudot-Le Secq M.P."/>
            <person name="Napoli C."/>
            <person name="Obornik M."/>
            <person name="Parker M.S."/>
            <person name="Petit J.L."/>
            <person name="Porcel B.M."/>
            <person name="Poulsen N."/>
            <person name="Robison M."/>
            <person name="Rychlewski L."/>
            <person name="Rynearson T.A."/>
            <person name="Schmutz J."/>
            <person name="Shapiro H."/>
            <person name="Siaut M."/>
            <person name="Stanley M."/>
            <person name="Sussman M.R."/>
            <person name="Taylor A.R."/>
            <person name="Vardi A."/>
            <person name="von Dassow P."/>
            <person name="Vyverman W."/>
            <person name="Willis A."/>
            <person name="Wyrwicz L.S."/>
            <person name="Rokhsar D.S."/>
            <person name="Weissenbach J."/>
            <person name="Armbrust E.V."/>
            <person name="Green B.R."/>
            <person name="Van de Peer Y."/>
            <person name="Grigoriev I.V."/>
        </authorList>
    </citation>
    <scope>NUCLEOTIDE SEQUENCE [LARGE SCALE GENOMIC DNA]</scope>
    <source>
        <strain evidence="3 4">CCMP1335</strain>
    </source>
</reference>
<proteinExistence type="predicted"/>
<keyword evidence="4" id="KW-1185">Reference proteome</keyword>
<evidence type="ECO:0000313" key="3">
    <source>
        <dbReference type="EMBL" id="EED91351.1"/>
    </source>
</evidence>
<feature type="transmembrane region" description="Helical" evidence="2">
    <location>
        <begin position="57"/>
        <end position="76"/>
    </location>
</feature>
<reference evidence="3 4" key="1">
    <citation type="journal article" date="2004" name="Science">
        <title>The genome of the diatom Thalassiosira pseudonana: ecology, evolution, and metabolism.</title>
        <authorList>
            <person name="Armbrust E.V."/>
            <person name="Berges J.A."/>
            <person name="Bowler C."/>
            <person name="Green B.R."/>
            <person name="Martinez D."/>
            <person name="Putnam N.H."/>
            <person name="Zhou S."/>
            <person name="Allen A.E."/>
            <person name="Apt K.E."/>
            <person name="Bechner M."/>
            <person name="Brzezinski M.A."/>
            <person name="Chaal B.K."/>
            <person name="Chiovitti A."/>
            <person name="Davis A.K."/>
            <person name="Demarest M.S."/>
            <person name="Detter J.C."/>
            <person name="Glavina T."/>
            <person name="Goodstein D."/>
            <person name="Hadi M.Z."/>
            <person name="Hellsten U."/>
            <person name="Hildebrand M."/>
            <person name="Jenkins B.D."/>
            <person name="Jurka J."/>
            <person name="Kapitonov V.V."/>
            <person name="Kroger N."/>
            <person name="Lau W.W."/>
            <person name="Lane T.W."/>
            <person name="Larimer F.W."/>
            <person name="Lippmeier J.C."/>
            <person name="Lucas S."/>
            <person name="Medina M."/>
            <person name="Montsant A."/>
            <person name="Obornik M."/>
            <person name="Parker M.S."/>
            <person name="Palenik B."/>
            <person name="Pazour G.J."/>
            <person name="Richardson P.M."/>
            <person name="Rynearson T.A."/>
            <person name="Saito M.A."/>
            <person name="Schwartz D.C."/>
            <person name="Thamatrakoln K."/>
            <person name="Valentin K."/>
            <person name="Vardi A."/>
            <person name="Wilkerson F.P."/>
            <person name="Rokhsar D.S."/>
        </authorList>
    </citation>
    <scope>NUCLEOTIDE SEQUENCE [LARGE SCALE GENOMIC DNA]</scope>
    <source>
        <strain evidence="3 4">CCMP1335</strain>
    </source>
</reference>
<gene>
    <name evidence="3" type="ORF">THAPSDRAFT_23304</name>
</gene>
<sequence>MAQSNRAVESYGSATPSDQRTLLPTTNTINDNINIGLSNSAKGTGTTVMELVAKLRFLNCTSTLFILLFHTLSIMLNPFRLTLLLASPLRLVLESIVALLAACLFLVEARIPIVGDKVVALMKRYCTVGGRQWLDLDIARGRVGSLMVMAFAVGAVNYLNVAKSGEVSVGGAASIVEPTTAFANVTSSNTTTIVGDQTMSTATTANATTNSTSANALCTVVTVLLLILQSAIFSPTMWILVSLSIYTMYIMRTFPEYAQWRAYSHVQSGVDTASQTTPRVAFGGGDNSGGTDVVGGGVGGGYQSVGSGPSWAQPLSGVK</sequence>
<feature type="transmembrane region" description="Helical" evidence="2">
    <location>
        <begin position="220"/>
        <end position="246"/>
    </location>
</feature>
<feature type="transmembrane region" description="Helical" evidence="2">
    <location>
        <begin position="88"/>
        <end position="107"/>
    </location>
</feature>
<dbReference type="RefSeq" id="XP_002291244.1">
    <property type="nucleotide sequence ID" value="XM_002291208.1"/>
</dbReference>